<dbReference type="GO" id="GO:0032259">
    <property type="term" value="P:methylation"/>
    <property type="evidence" value="ECO:0007669"/>
    <property type="project" value="UniProtKB-KW"/>
</dbReference>
<keyword evidence="2" id="KW-0808">Transferase</keyword>
<keyword evidence="3" id="KW-0949">S-adenosyl-L-methionine</keyword>
<evidence type="ECO:0000256" key="2">
    <source>
        <dbReference type="ARBA" id="ARBA00022679"/>
    </source>
</evidence>
<dbReference type="GO" id="GO:0008168">
    <property type="term" value="F:methyltransferase activity"/>
    <property type="evidence" value="ECO:0007669"/>
    <property type="project" value="UniProtKB-KW"/>
</dbReference>
<dbReference type="Pfam" id="PF01596">
    <property type="entry name" value="Methyltransf_3"/>
    <property type="match status" value="1"/>
</dbReference>
<gene>
    <name evidence="4" type="ORF">HC176_05910</name>
</gene>
<keyword evidence="5" id="KW-1185">Reference proteome</keyword>
<keyword evidence="1 4" id="KW-0489">Methyltransferase</keyword>
<accession>A0ABX1D9T0</accession>
<comment type="caution">
    <text evidence="4">The sequence shown here is derived from an EMBL/GenBank/DDBJ whole genome shotgun (WGS) entry which is preliminary data.</text>
</comment>
<organism evidence="4 5">
    <name type="scientific">Tamlana crocina</name>
    <dbReference type="NCBI Taxonomy" id="393006"/>
    <lineage>
        <taxon>Bacteria</taxon>
        <taxon>Pseudomonadati</taxon>
        <taxon>Bacteroidota</taxon>
        <taxon>Flavobacteriia</taxon>
        <taxon>Flavobacteriales</taxon>
        <taxon>Flavobacteriaceae</taxon>
        <taxon>Tamlana</taxon>
    </lineage>
</organism>
<name>A0ABX1D9T0_9FLAO</name>
<sequence>MLYQQKQYIKFLLKSTNQHGVHSPFIYSLVTKCFYDRKKHEAYQAISSYKKALRNSPEKLSVTDLGAGSRVTKANRRSVSEMAKNAGSTKKQAKLLFKLVQYFKPNSILELGTSLGIATHATAMGNPESKIISIEGCPNISKFTKNQLKKNGVKNVSLVTGDILKEIKKLNTNSFDLVFFDANHQKEATLNYFESLLQTAHNDSVFIFDDIYWSRGMTEAWETIKQHPKVTVTIDTFFWGFVFFRTEQAKEHFTIRA</sequence>
<dbReference type="SUPFAM" id="SSF53335">
    <property type="entry name" value="S-adenosyl-L-methionine-dependent methyltransferases"/>
    <property type="match status" value="1"/>
</dbReference>
<dbReference type="Gene3D" id="3.40.50.150">
    <property type="entry name" value="Vaccinia Virus protein VP39"/>
    <property type="match status" value="1"/>
</dbReference>
<dbReference type="InterPro" id="IPR029063">
    <property type="entry name" value="SAM-dependent_MTases_sf"/>
</dbReference>
<dbReference type="PANTHER" id="PTHR43167">
    <property type="entry name" value="PUTATIVE (AFU_ORTHOLOGUE AFUA_6G01830)-RELATED"/>
    <property type="match status" value="1"/>
</dbReference>
<evidence type="ECO:0000313" key="4">
    <source>
        <dbReference type="EMBL" id="NJX15020.1"/>
    </source>
</evidence>
<dbReference type="InterPro" id="IPR002935">
    <property type="entry name" value="SAM_O-MeTrfase"/>
</dbReference>
<reference evidence="4 5" key="1">
    <citation type="submission" date="2020-03" db="EMBL/GenBank/DDBJ databases">
        <title>Tamlana sp. nov, isolated from XXX.</title>
        <authorList>
            <person name="Cao W.R."/>
        </authorList>
    </citation>
    <scope>NUCLEOTIDE SEQUENCE [LARGE SCALE GENOMIC DNA]</scope>
    <source>
        <strain evidence="4 5">HST1-43</strain>
    </source>
</reference>
<evidence type="ECO:0000313" key="5">
    <source>
        <dbReference type="Proteomes" id="UP000760545"/>
    </source>
</evidence>
<evidence type="ECO:0000256" key="3">
    <source>
        <dbReference type="ARBA" id="ARBA00022691"/>
    </source>
</evidence>
<dbReference type="EMBL" id="JAAVJS010000006">
    <property type="protein sequence ID" value="NJX15020.1"/>
    <property type="molecule type" value="Genomic_DNA"/>
</dbReference>
<protein>
    <submittedName>
        <fullName evidence="4">Methyltransferase domain-containing protein</fullName>
    </submittedName>
</protein>
<dbReference type="PANTHER" id="PTHR43167:SF1">
    <property type="entry name" value="PUTATIVE (AFU_ORTHOLOGUE AFUA_6G01830)-RELATED"/>
    <property type="match status" value="1"/>
</dbReference>
<evidence type="ECO:0000256" key="1">
    <source>
        <dbReference type="ARBA" id="ARBA00022603"/>
    </source>
</evidence>
<dbReference type="Proteomes" id="UP000760545">
    <property type="component" value="Unassembled WGS sequence"/>
</dbReference>
<proteinExistence type="predicted"/>